<dbReference type="RefSeq" id="WP_203814586.1">
    <property type="nucleotide sequence ID" value="NZ_BOMY01000064.1"/>
</dbReference>
<comment type="caution">
    <text evidence="2">The sequence shown here is derived from an EMBL/GenBank/DDBJ whole genome shotgun (WGS) entry which is preliminary data.</text>
</comment>
<reference evidence="2" key="1">
    <citation type="submission" date="2021-01" db="EMBL/GenBank/DDBJ databases">
        <title>Whole genome shotgun sequence of Actinoplanes tereljensis NBRC 105297.</title>
        <authorList>
            <person name="Komaki H."/>
            <person name="Tamura T."/>
        </authorList>
    </citation>
    <scope>NUCLEOTIDE SEQUENCE</scope>
    <source>
        <strain evidence="2">NBRC 105297</strain>
    </source>
</reference>
<dbReference type="AlphaFoldDB" id="A0A919NWU5"/>
<proteinExistence type="predicted"/>
<keyword evidence="3" id="KW-1185">Reference proteome</keyword>
<dbReference type="Proteomes" id="UP000623608">
    <property type="component" value="Unassembled WGS sequence"/>
</dbReference>
<evidence type="ECO:0000313" key="3">
    <source>
        <dbReference type="Proteomes" id="UP000623608"/>
    </source>
</evidence>
<dbReference type="Gene3D" id="3.10.450.50">
    <property type="match status" value="1"/>
</dbReference>
<dbReference type="InterPro" id="IPR032710">
    <property type="entry name" value="NTF2-like_dom_sf"/>
</dbReference>
<protein>
    <recommendedName>
        <fullName evidence="1">SnoaL-like domain-containing protein</fullName>
    </recommendedName>
</protein>
<organism evidence="2 3">
    <name type="scientific">Paractinoplanes tereljensis</name>
    <dbReference type="NCBI Taxonomy" id="571912"/>
    <lineage>
        <taxon>Bacteria</taxon>
        <taxon>Bacillati</taxon>
        <taxon>Actinomycetota</taxon>
        <taxon>Actinomycetes</taxon>
        <taxon>Micromonosporales</taxon>
        <taxon>Micromonosporaceae</taxon>
        <taxon>Paractinoplanes</taxon>
    </lineage>
</organism>
<dbReference type="SUPFAM" id="SSF54427">
    <property type="entry name" value="NTF2-like"/>
    <property type="match status" value="1"/>
</dbReference>
<name>A0A919NWU5_9ACTN</name>
<sequence length="164" mass="18003">MDQQFDAVATWRAAGEAGDAARAVTALSPDITLISPITEQFTFRGHQQVLSLLEVALTAIDGITYTDQVAEDRTVALFYEANVDGTRLYEAQRLRLDDDGLITEITLFIRPLPALTRLMTRLGPELARRNGQPAFARLIPLAGGLLHSMADTGERKIMPRAAPR</sequence>
<gene>
    <name evidence="2" type="ORF">Ate02nite_95210</name>
</gene>
<evidence type="ECO:0000259" key="1">
    <source>
        <dbReference type="Pfam" id="PF12680"/>
    </source>
</evidence>
<accession>A0A919NWU5</accession>
<dbReference type="Pfam" id="PF12680">
    <property type="entry name" value="SnoaL_2"/>
    <property type="match status" value="1"/>
</dbReference>
<dbReference type="InterPro" id="IPR037401">
    <property type="entry name" value="SnoaL-like"/>
</dbReference>
<evidence type="ECO:0000313" key="2">
    <source>
        <dbReference type="EMBL" id="GIF26791.1"/>
    </source>
</evidence>
<dbReference type="EMBL" id="BOMY01000064">
    <property type="protein sequence ID" value="GIF26791.1"/>
    <property type="molecule type" value="Genomic_DNA"/>
</dbReference>
<feature type="domain" description="SnoaL-like" evidence="1">
    <location>
        <begin position="10"/>
        <end position="104"/>
    </location>
</feature>